<dbReference type="AlphaFoldDB" id="A0A9W8IKY8"/>
<dbReference type="InterPro" id="IPR019138">
    <property type="entry name" value="De-etiolated_protein_1_Det1"/>
</dbReference>
<keyword evidence="3" id="KW-1185">Reference proteome</keyword>
<dbReference type="EMBL" id="JANBUY010000035">
    <property type="protein sequence ID" value="KAJ2866572.1"/>
    <property type="molecule type" value="Genomic_DNA"/>
</dbReference>
<dbReference type="GO" id="GO:0016567">
    <property type="term" value="P:protein ubiquitination"/>
    <property type="evidence" value="ECO:0007669"/>
    <property type="project" value="TreeGrafter"/>
</dbReference>
<sequence>MPQLPPTALPALLRHRHSVRTAHPSAPQSCIYPNRTIYNVETPDCFFRRFTPDGKYLLAFNRSLSGLLVFRVLTATASAQQLADASAAEGKSEFYHFFQLAWAQSYTTIGESLHRDLCLVSSDNRYIIAVRLCRADLASAPSPPPNTLACIKAMEDITVLVIDIHTGRLVDEREYSSDIIYLSGHNGVSLYADRLCLLSLKYQCLRILRIGPDGHLTDLHEIGWNTSDDDAVLEQALNLREIEAEYTRSAPLHYSSANKRALSASGACIDDSDMPRLTKRQKTHRSSDSGYLARRANGRSLNHPELTPEAMDPGNSRLLALSHTSHNNSFALRRLLSHQNCTPSLDSVRNASDCPHPPLPPRPSRIVPPELRTISGLPIPFVFARSNEAHIVRSQTSEDDDANVNSTAAAADGGVPVQNGVISNASPASALVDSLNPMLPINSDRAAFMPLHTLHRLPPHYRLVFTRALHSANRLDALADSDTLLIEPSLTSVPHSGLKQRLLAALFMRARAKDDCGLALQFFYRSYRQYEGLVLWRAQFLSHTTLLLRFVPLQVATSRSNAQRSTAANSVTVTNSFTLLAEYDIVTTSFGKIWDSTDLASCDEIENRLDVYRAPMASSNNLSGLASAMTPSLANDVYLRDSFESSQLAIRTARSGGPAQAARKALVMLPYAPQCLQESPLLDPSRFKCNLRTRQMIEKYRPANSAPIRFYDRHTGAVKFVLSPLPIYISPLVLVGDSEPLRTIQYQTAADDDDEDSPIALTDSLFGVTMRSGAVLLPSGGVDELGLLADNSSSSAALQSTPALAPTNIPLAQQPTMAHHSNSQKSGVAYLFHPMLPLVLSTRSDMSITALPISNIHFWLG</sequence>
<reference evidence="2" key="1">
    <citation type="submission" date="2022-07" db="EMBL/GenBank/DDBJ databases">
        <title>Phylogenomic reconstructions and comparative analyses of Kickxellomycotina fungi.</title>
        <authorList>
            <person name="Reynolds N.K."/>
            <person name="Stajich J.E."/>
            <person name="Barry K."/>
            <person name="Grigoriev I.V."/>
            <person name="Crous P."/>
            <person name="Smith M.E."/>
        </authorList>
    </citation>
    <scope>NUCLEOTIDE SEQUENCE</scope>
    <source>
        <strain evidence="2">RSA 476</strain>
    </source>
</reference>
<evidence type="ECO:0000313" key="3">
    <source>
        <dbReference type="Proteomes" id="UP001140074"/>
    </source>
</evidence>
<dbReference type="GO" id="GO:1990756">
    <property type="term" value="F:ubiquitin-like ligase-substrate adaptor activity"/>
    <property type="evidence" value="ECO:0007669"/>
    <property type="project" value="TreeGrafter"/>
</dbReference>
<gene>
    <name evidence="2" type="ORF">GGH94_001464</name>
</gene>
<organism evidence="2 3">
    <name type="scientific">Coemansia aciculifera</name>
    <dbReference type="NCBI Taxonomy" id="417176"/>
    <lineage>
        <taxon>Eukaryota</taxon>
        <taxon>Fungi</taxon>
        <taxon>Fungi incertae sedis</taxon>
        <taxon>Zoopagomycota</taxon>
        <taxon>Kickxellomycotina</taxon>
        <taxon>Kickxellomycetes</taxon>
        <taxon>Kickxellales</taxon>
        <taxon>Kickxellaceae</taxon>
        <taxon>Coemansia</taxon>
    </lineage>
</organism>
<proteinExistence type="predicted"/>
<dbReference type="GO" id="GO:0032436">
    <property type="term" value="P:positive regulation of proteasomal ubiquitin-dependent protein catabolic process"/>
    <property type="evidence" value="ECO:0007669"/>
    <property type="project" value="TreeGrafter"/>
</dbReference>
<dbReference type="GO" id="GO:0031461">
    <property type="term" value="C:cullin-RING ubiquitin ligase complex"/>
    <property type="evidence" value="ECO:0007669"/>
    <property type="project" value="TreeGrafter"/>
</dbReference>
<dbReference type="GO" id="GO:0031625">
    <property type="term" value="F:ubiquitin protein ligase binding"/>
    <property type="evidence" value="ECO:0007669"/>
    <property type="project" value="TreeGrafter"/>
</dbReference>
<name>A0A9W8IKY8_9FUNG</name>
<dbReference type="PANTHER" id="PTHR13374">
    <property type="entry name" value="DET1 HOMOLOG DE-ETIOLATED-1 HOMOLOG"/>
    <property type="match status" value="1"/>
</dbReference>
<dbReference type="Proteomes" id="UP001140074">
    <property type="component" value="Unassembled WGS sequence"/>
</dbReference>
<accession>A0A9W8IKY8</accession>
<evidence type="ECO:0000313" key="2">
    <source>
        <dbReference type="EMBL" id="KAJ2866572.1"/>
    </source>
</evidence>
<feature type="region of interest" description="Disordered" evidence="1">
    <location>
        <begin position="272"/>
        <end position="316"/>
    </location>
</feature>
<dbReference type="GO" id="GO:0005634">
    <property type="term" value="C:nucleus"/>
    <property type="evidence" value="ECO:0007669"/>
    <property type="project" value="TreeGrafter"/>
</dbReference>
<dbReference type="PANTHER" id="PTHR13374:SF3">
    <property type="entry name" value="DET1 HOMOLOG"/>
    <property type="match status" value="1"/>
</dbReference>
<evidence type="ECO:0000256" key="1">
    <source>
        <dbReference type="SAM" id="MobiDB-lite"/>
    </source>
</evidence>
<protein>
    <submittedName>
        <fullName evidence="2">Uncharacterized protein</fullName>
    </submittedName>
</protein>
<comment type="caution">
    <text evidence="2">The sequence shown here is derived from an EMBL/GenBank/DDBJ whole genome shotgun (WGS) entry which is preliminary data.</text>
</comment>
<dbReference type="Pfam" id="PF09737">
    <property type="entry name" value="Det1"/>
    <property type="match status" value="2"/>
</dbReference>